<keyword evidence="2" id="KW-0732">Signal</keyword>
<dbReference type="SUPFAM" id="SSF49464">
    <property type="entry name" value="Carboxypeptidase regulatory domain-like"/>
    <property type="match status" value="1"/>
</dbReference>
<organism evidence="3 4">
    <name type="scientific">Roseisolibacter agri</name>
    <dbReference type="NCBI Taxonomy" id="2014610"/>
    <lineage>
        <taxon>Bacteria</taxon>
        <taxon>Pseudomonadati</taxon>
        <taxon>Gemmatimonadota</taxon>
        <taxon>Gemmatimonadia</taxon>
        <taxon>Gemmatimonadales</taxon>
        <taxon>Gemmatimonadaceae</taxon>
        <taxon>Roseisolibacter</taxon>
    </lineage>
</organism>
<accession>A0AA37QH36</accession>
<comment type="subcellular location">
    <subcellularLocation>
        <location evidence="1">Cell outer membrane</location>
        <topology evidence="1">Multi-pass membrane protein</topology>
    </subcellularLocation>
</comment>
<evidence type="ECO:0008006" key="5">
    <source>
        <dbReference type="Google" id="ProtNLM"/>
    </source>
</evidence>
<dbReference type="InterPro" id="IPR013784">
    <property type="entry name" value="Carb-bd-like_fold"/>
</dbReference>
<dbReference type="GO" id="GO:0030246">
    <property type="term" value="F:carbohydrate binding"/>
    <property type="evidence" value="ECO:0007669"/>
    <property type="project" value="InterPro"/>
</dbReference>
<proteinExistence type="inferred from homology"/>
<keyword evidence="1" id="KW-1134">Transmembrane beta strand</keyword>
<evidence type="ECO:0000256" key="1">
    <source>
        <dbReference type="PROSITE-ProRule" id="PRU01360"/>
    </source>
</evidence>
<feature type="chain" id="PRO_5041464158" description="TonB-dependent receptor plug domain-containing protein" evidence="2">
    <location>
        <begin position="25"/>
        <end position="495"/>
    </location>
</feature>
<dbReference type="AlphaFoldDB" id="A0AA37QH36"/>
<dbReference type="InterPro" id="IPR039426">
    <property type="entry name" value="TonB-dep_rcpt-like"/>
</dbReference>
<dbReference type="PROSITE" id="PS52016">
    <property type="entry name" value="TONB_DEPENDENT_REC_3"/>
    <property type="match status" value="1"/>
</dbReference>
<dbReference type="SUPFAM" id="SSF56935">
    <property type="entry name" value="Porins"/>
    <property type="match status" value="1"/>
</dbReference>
<evidence type="ECO:0000313" key="4">
    <source>
        <dbReference type="Proteomes" id="UP001161325"/>
    </source>
</evidence>
<feature type="signal peptide" evidence="2">
    <location>
        <begin position="1"/>
        <end position="24"/>
    </location>
</feature>
<keyword evidence="1" id="KW-0998">Cell outer membrane</keyword>
<gene>
    <name evidence="3" type="ORF">rosag_28230</name>
</gene>
<dbReference type="Gene3D" id="2.60.40.1120">
    <property type="entry name" value="Carboxypeptidase-like, regulatory domain"/>
    <property type="match status" value="1"/>
</dbReference>
<dbReference type="InterPro" id="IPR008969">
    <property type="entry name" value="CarboxyPept-like_regulatory"/>
</dbReference>
<dbReference type="Proteomes" id="UP001161325">
    <property type="component" value="Unassembled WGS sequence"/>
</dbReference>
<evidence type="ECO:0000313" key="3">
    <source>
        <dbReference type="EMBL" id="GLC26310.1"/>
    </source>
</evidence>
<protein>
    <recommendedName>
        <fullName evidence="5">TonB-dependent receptor plug domain-containing protein</fullName>
    </recommendedName>
</protein>
<dbReference type="RefSeq" id="WP_284350768.1">
    <property type="nucleotide sequence ID" value="NZ_BRXS01000004.1"/>
</dbReference>
<dbReference type="EMBL" id="BRXS01000004">
    <property type="protein sequence ID" value="GLC26310.1"/>
    <property type="molecule type" value="Genomic_DNA"/>
</dbReference>
<keyword evidence="1" id="KW-0812">Transmembrane</keyword>
<keyword evidence="4" id="KW-1185">Reference proteome</keyword>
<comment type="caution">
    <text evidence="3">The sequence shown here is derived from an EMBL/GenBank/DDBJ whole genome shotgun (WGS) entry which is preliminary data.</text>
</comment>
<name>A0AA37QH36_9BACT</name>
<comment type="similarity">
    <text evidence="1">Belongs to the TonB-dependent receptor family.</text>
</comment>
<keyword evidence="1" id="KW-0472">Membrane</keyword>
<dbReference type="GO" id="GO:0009279">
    <property type="term" value="C:cell outer membrane"/>
    <property type="evidence" value="ECO:0007669"/>
    <property type="project" value="UniProtKB-SubCell"/>
</dbReference>
<dbReference type="SUPFAM" id="SSF49452">
    <property type="entry name" value="Starch-binding domain-like"/>
    <property type="match status" value="1"/>
</dbReference>
<reference evidence="3" key="1">
    <citation type="submission" date="2022-08" db="EMBL/GenBank/DDBJ databases">
        <title>Draft genome sequencing of Roseisolibacter agri AW1220.</title>
        <authorList>
            <person name="Tobiishi Y."/>
            <person name="Tonouchi A."/>
        </authorList>
    </citation>
    <scope>NUCLEOTIDE SEQUENCE</scope>
    <source>
        <strain evidence="3">AW1220</strain>
    </source>
</reference>
<dbReference type="Pfam" id="PF13620">
    <property type="entry name" value="CarboxypepD_reg"/>
    <property type="match status" value="1"/>
</dbReference>
<evidence type="ECO:0000256" key="2">
    <source>
        <dbReference type="SAM" id="SignalP"/>
    </source>
</evidence>
<sequence>MSRRPFRAAPTAGALALCALGALALPTSRLSAQSPPPAAPASRPLRLVGVAWDSLSGVPLVGAVVQLASESTPGAPARTAVADSAGRWQLDSVPQGTYLAGYFHPALDALEIEPPTFRVLVQGDSVTRLDIGIPGPERMLGLLCGPTTGRDSTGGIVGVLRDADSEDPIAGATLSVGWREVIIEKGSIRNVQRRVPVAARGGGLYLACGVPTDTPVELDAAAPGRSSGLVELQVPPHRLVRRDLLLGDSATAAVADGPKAAVATDSTASPAGVRVAGGARLQGTVVGPDGKPLPRAQVSVAGIGRGATTGAAGTFALDSLPGGTFGVDVRALGFAPVRVAVDLTRRRAATVSVALRERATALSSVVVRGKRSSSSRFLEEFAERRRRSAGGTFLGPAELERRAPLYVSDVLRAAPGIRVAPGRRFGQIVRGRAGCVPTVYLDGTPVVEGANDLDQLVTPASVMAIEIYTALGSVPPQFGGVSANACGAIIVWTKR</sequence>
<keyword evidence="1" id="KW-0813">Transport</keyword>